<protein>
    <recommendedName>
        <fullName evidence="3">DNA-binding protein</fullName>
    </recommendedName>
</protein>
<feature type="compositionally biased region" description="Polar residues" evidence="1">
    <location>
        <begin position="127"/>
        <end position="137"/>
    </location>
</feature>
<name>A0A7C3PCW8_9CYAN</name>
<feature type="compositionally biased region" description="Low complexity" evidence="1">
    <location>
        <begin position="170"/>
        <end position="191"/>
    </location>
</feature>
<proteinExistence type="predicted"/>
<organism evidence="2">
    <name type="scientific">Oscillatoriales cyanobacterium SpSt-418</name>
    <dbReference type="NCBI Taxonomy" id="2282169"/>
    <lineage>
        <taxon>Bacteria</taxon>
        <taxon>Bacillati</taxon>
        <taxon>Cyanobacteriota</taxon>
        <taxon>Cyanophyceae</taxon>
        <taxon>Oscillatoriophycideae</taxon>
        <taxon>Oscillatoriales</taxon>
    </lineage>
</organism>
<feature type="compositionally biased region" description="Basic residues" evidence="1">
    <location>
        <begin position="89"/>
        <end position="99"/>
    </location>
</feature>
<evidence type="ECO:0000256" key="1">
    <source>
        <dbReference type="SAM" id="MobiDB-lite"/>
    </source>
</evidence>
<evidence type="ECO:0000313" key="2">
    <source>
        <dbReference type="EMBL" id="HFM96419.1"/>
    </source>
</evidence>
<gene>
    <name evidence="2" type="ORF">ENR64_01385</name>
</gene>
<dbReference type="AlphaFoldDB" id="A0A7C3PCW8"/>
<sequence length="200" mass="21022">MAETTGKRTKASIVKKELVGQVAGFLGELPDKPKSELSLKEAVRELQDLIRGALGKGYTYQEVADMLSNQGIKISAFTLKSYVPAGKRQSTRAKTRRTKKEAEAATPVAVTAAKTSKAASNGRVAKSATSQNGTRPTAQRAAAKSSGTTSTRGTAKVATSKATARKTKTAAKAAPEAKTTARKAATPTRKATTTRRKKAE</sequence>
<accession>A0A7C3PCW8</accession>
<reference evidence="2" key="1">
    <citation type="journal article" date="2020" name="mSystems">
        <title>Genome- and Community-Level Interaction Insights into Carbon Utilization and Element Cycling Functions of Hydrothermarchaeota in Hydrothermal Sediment.</title>
        <authorList>
            <person name="Zhou Z."/>
            <person name="Liu Y."/>
            <person name="Xu W."/>
            <person name="Pan J."/>
            <person name="Luo Z.H."/>
            <person name="Li M."/>
        </authorList>
    </citation>
    <scope>NUCLEOTIDE SEQUENCE [LARGE SCALE GENOMIC DNA]</scope>
    <source>
        <strain evidence="2">SpSt-418</strain>
    </source>
</reference>
<feature type="region of interest" description="Disordered" evidence="1">
    <location>
        <begin position="85"/>
        <end position="200"/>
    </location>
</feature>
<feature type="compositionally biased region" description="Low complexity" evidence="1">
    <location>
        <begin position="104"/>
        <end position="120"/>
    </location>
</feature>
<evidence type="ECO:0008006" key="3">
    <source>
        <dbReference type="Google" id="ProtNLM"/>
    </source>
</evidence>
<dbReference type="EMBL" id="DSRU01000022">
    <property type="protein sequence ID" value="HFM96419.1"/>
    <property type="molecule type" value="Genomic_DNA"/>
</dbReference>
<comment type="caution">
    <text evidence="2">The sequence shown here is derived from an EMBL/GenBank/DDBJ whole genome shotgun (WGS) entry which is preliminary data.</text>
</comment>